<organism evidence="2 3">
    <name type="scientific">Eumeta variegata</name>
    <name type="common">Bagworm moth</name>
    <name type="synonym">Eumeta japonica</name>
    <dbReference type="NCBI Taxonomy" id="151549"/>
    <lineage>
        <taxon>Eukaryota</taxon>
        <taxon>Metazoa</taxon>
        <taxon>Ecdysozoa</taxon>
        <taxon>Arthropoda</taxon>
        <taxon>Hexapoda</taxon>
        <taxon>Insecta</taxon>
        <taxon>Pterygota</taxon>
        <taxon>Neoptera</taxon>
        <taxon>Endopterygota</taxon>
        <taxon>Lepidoptera</taxon>
        <taxon>Glossata</taxon>
        <taxon>Ditrysia</taxon>
        <taxon>Tineoidea</taxon>
        <taxon>Psychidae</taxon>
        <taxon>Oiketicinae</taxon>
        <taxon>Eumeta</taxon>
    </lineage>
</organism>
<keyword evidence="3" id="KW-1185">Reference proteome</keyword>
<sequence length="225" mass="25232">MSKPLEKGEELLVKEVLVKCDRNKRIVILGDFNGWVERDLQRDRYKKILDQIMEALKRTQVEKAAGYDRVASEMLRSGGSIVASLLYQVFNNCLKDLRAPNDRYKVVIVSLYKGKGSRQLPSQGARVDGAGASGTAGRTPPGNVAHVHIYLAAFTTFSLEKRDSTKDILNIAIQSRNCIISNSSIPKTNNGELARDRTFTRMTSPQSFPRARWDLMIVSPMINPY</sequence>
<evidence type="ECO:0008006" key="4">
    <source>
        <dbReference type="Google" id="ProtNLM"/>
    </source>
</evidence>
<gene>
    <name evidence="2" type="ORF">EVAR_34563_1</name>
</gene>
<dbReference type="OrthoDB" id="425681at2759"/>
<evidence type="ECO:0000256" key="1">
    <source>
        <dbReference type="SAM" id="MobiDB-lite"/>
    </source>
</evidence>
<reference evidence="2 3" key="1">
    <citation type="journal article" date="2019" name="Commun. Biol.">
        <title>The bagworm genome reveals a unique fibroin gene that provides high tensile strength.</title>
        <authorList>
            <person name="Kono N."/>
            <person name="Nakamura H."/>
            <person name="Ohtoshi R."/>
            <person name="Tomita M."/>
            <person name="Numata K."/>
            <person name="Arakawa K."/>
        </authorList>
    </citation>
    <scope>NUCLEOTIDE SEQUENCE [LARGE SCALE GENOMIC DNA]</scope>
</reference>
<proteinExistence type="predicted"/>
<evidence type="ECO:0000313" key="3">
    <source>
        <dbReference type="Proteomes" id="UP000299102"/>
    </source>
</evidence>
<dbReference type="EMBL" id="BGZK01000738">
    <property type="protein sequence ID" value="GBP58560.1"/>
    <property type="molecule type" value="Genomic_DNA"/>
</dbReference>
<comment type="caution">
    <text evidence="2">The sequence shown here is derived from an EMBL/GenBank/DDBJ whole genome shotgun (WGS) entry which is preliminary data.</text>
</comment>
<name>A0A4C1X5W9_EUMVA</name>
<protein>
    <recommendedName>
        <fullName evidence="4">Craniofacial development protein 2</fullName>
    </recommendedName>
</protein>
<dbReference type="Proteomes" id="UP000299102">
    <property type="component" value="Unassembled WGS sequence"/>
</dbReference>
<evidence type="ECO:0000313" key="2">
    <source>
        <dbReference type="EMBL" id="GBP58560.1"/>
    </source>
</evidence>
<accession>A0A4C1X5W9</accession>
<dbReference type="AlphaFoldDB" id="A0A4C1X5W9"/>
<feature type="region of interest" description="Disordered" evidence="1">
    <location>
        <begin position="119"/>
        <end position="139"/>
    </location>
</feature>